<evidence type="ECO:0000256" key="4">
    <source>
        <dbReference type="ARBA" id="ARBA00023004"/>
    </source>
</evidence>
<dbReference type="Pfam" id="PF02754">
    <property type="entry name" value="CCG"/>
    <property type="match status" value="2"/>
</dbReference>
<dbReference type="EMBL" id="LAJX01000184">
    <property type="protein sequence ID" value="KJV05724.1"/>
    <property type="molecule type" value="Genomic_DNA"/>
</dbReference>
<evidence type="ECO:0000256" key="1">
    <source>
        <dbReference type="ARBA" id="ARBA00022485"/>
    </source>
</evidence>
<keyword evidence="5 6" id="KW-0411">Iron-sulfur</keyword>
<evidence type="ECO:0000256" key="3">
    <source>
        <dbReference type="ARBA" id="ARBA00022737"/>
    </source>
</evidence>
<protein>
    <recommendedName>
        <fullName evidence="6">Glycolate oxidase iron-sulfur subunit</fullName>
        <ecNumber evidence="6">1.1.99.14</ecNumber>
    </recommendedName>
</protein>
<comment type="catalytic activity">
    <reaction evidence="6">
        <text>(R)-lactate + A = pyruvate + AH2</text>
        <dbReference type="Rhea" id="RHEA:15089"/>
        <dbReference type="ChEBI" id="CHEBI:13193"/>
        <dbReference type="ChEBI" id="CHEBI:15361"/>
        <dbReference type="ChEBI" id="CHEBI:16004"/>
        <dbReference type="ChEBI" id="CHEBI:17499"/>
    </reaction>
</comment>
<proteinExistence type="predicted"/>
<gene>
    <name evidence="8" type="primary">glcF</name>
    <name evidence="8" type="ORF">VZ94_16085</name>
</gene>
<keyword evidence="6" id="KW-0813">Transport</keyword>
<dbReference type="InterPro" id="IPR012257">
    <property type="entry name" value="Glc_ox_4Fe-4S"/>
</dbReference>
<evidence type="ECO:0000259" key="7">
    <source>
        <dbReference type="PROSITE" id="PS51379"/>
    </source>
</evidence>
<dbReference type="Pfam" id="PF13183">
    <property type="entry name" value="Fer4_8"/>
    <property type="match status" value="1"/>
</dbReference>
<dbReference type="AlphaFoldDB" id="A0A0F3IJJ9"/>
<keyword evidence="4 6" id="KW-0408">Iron</keyword>
<dbReference type="PROSITE" id="PS51379">
    <property type="entry name" value="4FE4S_FER_2"/>
    <property type="match status" value="1"/>
</dbReference>
<comment type="cofactor">
    <cofactor evidence="6">
        <name>[4Fe-4S] cluster</name>
        <dbReference type="ChEBI" id="CHEBI:49883"/>
    </cofactor>
    <text evidence="6">Binds 2 [4Fe-4S] clusters.</text>
</comment>
<accession>A0A0F3IJJ9</accession>
<keyword evidence="3" id="KW-0677">Repeat</keyword>
<dbReference type="GO" id="GO:0019154">
    <property type="term" value="F:glycolate dehydrogenase activity"/>
    <property type="evidence" value="ECO:0007669"/>
    <property type="project" value="UniProtKB-EC"/>
</dbReference>
<keyword evidence="6" id="KW-0249">Electron transport</keyword>
<keyword evidence="9" id="KW-1185">Reference proteome</keyword>
<keyword evidence="1 6" id="KW-0004">4Fe-4S</keyword>
<dbReference type="Gene3D" id="1.10.1060.10">
    <property type="entry name" value="Alpha-helical ferredoxin"/>
    <property type="match status" value="1"/>
</dbReference>
<comment type="catalytic activity">
    <reaction evidence="6">
        <text>glycolate + A = glyoxylate + AH2</text>
        <dbReference type="Rhea" id="RHEA:21264"/>
        <dbReference type="ChEBI" id="CHEBI:13193"/>
        <dbReference type="ChEBI" id="CHEBI:17499"/>
        <dbReference type="ChEBI" id="CHEBI:29805"/>
        <dbReference type="ChEBI" id="CHEBI:36655"/>
        <dbReference type="EC" id="1.1.99.14"/>
    </reaction>
</comment>
<dbReference type="PANTHER" id="PTHR32479">
    <property type="entry name" value="GLYCOLATE OXIDASE IRON-SULFUR SUBUNIT"/>
    <property type="match status" value="1"/>
</dbReference>
<evidence type="ECO:0000313" key="9">
    <source>
        <dbReference type="Proteomes" id="UP000033684"/>
    </source>
</evidence>
<dbReference type="GO" id="GO:0051539">
    <property type="term" value="F:4 iron, 4 sulfur cluster binding"/>
    <property type="evidence" value="ECO:0007669"/>
    <property type="project" value="UniProtKB-UniRule"/>
</dbReference>
<dbReference type="InterPro" id="IPR004017">
    <property type="entry name" value="Cys_rich_dom"/>
</dbReference>
<reference evidence="9" key="1">
    <citation type="submission" date="2015-03" db="EMBL/GenBank/DDBJ databases">
        <title>Draft genome sequence of a novel methanotroph (Sn10-6) isolated from flooded ricefield rhizosphere in India.</title>
        <authorList>
            <person name="Pandit P.S."/>
            <person name="Pore S.D."/>
            <person name="Arora P."/>
            <person name="Kapse N.G."/>
            <person name="Dhakephalkar P.K."/>
            <person name="Rahalkar M.C."/>
        </authorList>
    </citation>
    <scope>NUCLEOTIDE SEQUENCE [LARGE SCALE GENOMIC DNA]</scope>
    <source>
        <strain evidence="9">Sn10-6</strain>
    </source>
</reference>
<dbReference type="SUPFAM" id="SSF54862">
    <property type="entry name" value="4Fe-4S ferredoxins"/>
    <property type="match status" value="1"/>
</dbReference>
<reference evidence="8 9" key="2">
    <citation type="journal article" date="2016" name="Microb. Ecol.">
        <title>Genome Characteristics of a Novel Type I Methanotroph (Sn10-6) Isolated from a Flooded Indian Rice Field.</title>
        <authorList>
            <person name="Rahalkar M.C."/>
            <person name="Pandit P.S."/>
            <person name="Dhakephalkar P.K."/>
            <person name="Pore S."/>
            <person name="Arora P."/>
            <person name="Kapse N."/>
        </authorList>
    </citation>
    <scope>NUCLEOTIDE SEQUENCE [LARGE SCALE GENOMIC DNA]</scope>
    <source>
        <strain evidence="8 9">Sn10-6</strain>
    </source>
</reference>
<evidence type="ECO:0000256" key="2">
    <source>
        <dbReference type="ARBA" id="ARBA00022723"/>
    </source>
</evidence>
<dbReference type="GO" id="GO:0046872">
    <property type="term" value="F:metal ion binding"/>
    <property type="evidence" value="ECO:0007669"/>
    <property type="project" value="UniProtKB-UniRule"/>
</dbReference>
<dbReference type="InterPro" id="IPR017900">
    <property type="entry name" value="4Fe4S_Fe_S_CS"/>
</dbReference>
<dbReference type="NCBIfam" id="NF008434">
    <property type="entry name" value="PRK11274.1"/>
    <property type="match status" value="1"/>
</dbReference>
<comment type="caution">
    <text evidence="8">The sequence shown here is derived from an EMBL/GenBank/DDBJ whole genome shotgun (WGS) entry which is preliminary data.</text>
</comment>
<dbReference type="PIRSF" id="PIRSF000139">
    <property type="entry name" value="Glc_ox_4Fe-4S"/>
    <property type="match status" value="1"/>
</dbReference>
<dbReference type="PROSITE" id="PS00198">
    <property type="entry name" value="4FE4S_FER_1"/>
    <property type="match status" value="1"/>
</dbReference>
<dbReference type="EC" id="1.1.99.14" evidence="6"/>
<evidence type="ECO:0000256" key="5">
    <source>
        <dbReference type="ARBA" id="ARBA00023014"/>
    </source>
</evidence>
<dbReference type="InterPro" id="IPR017896">
    <property type="entry name" value="4Fe4S_Fe-S-bd"/>
</dbReference>
<comment type="function">
    <text evidence="6">Component of a complex that catalyzes the oxidation of glycolate to glyoxylate.</text>
</comment>
<dbReference type="InterPro" id="IPR009051">
    <property type="entry name" value="Helical_ferredxn"/>
</dbReference>
<evidence type="ECO:0000256" key="6">
    <source>
        <dbReference type="PIRNR" id="PIRNR000139"/>
    </source>
</evidence>
<dbReference type="PANTHER" id="PTHR32479:SF17">
    <property type="entry name" value="GLYCOLATE OXIDASE IRON-SULFUR SUBUNIT"/>
    <property type="match status" value="1"/>
</dbReference>
<keyword evidence="2 6" id="KW-0479">Metal-binding</keyword>
<sequence length="398" mass="44378">MHTQLADFVKALPEHDELQSILRACVHCGFCNAGCPTYAELNNELDGPRGRIYLLKQALEGQPVSRVTQQHIDRCLNCRACESICPSGVHYGRLVDLAQPIIAQQVRRPFKQRLIRLLALHVFSYRQRFQSAFQLGLWLKPLLPKSLKAKLHKPAKVAYPTRLPTSNRTMLLLTGCVQPTLAPNIDEQCIAVFARLGITLIPVTGQCCAALPYHLADHERAKHFARTNIDLCLSQIEQGAEAIISSASACTLMLKNYAELLQYDDEYRDKAQHFSALCKDLSEILAQEDLQRLTPETKTLAFHAPCTLQHGQRLTGQVEAVLTRLGHHLLPIAQAELCCGSAGVYSLLQPDLSARLREQKLTSLSATKPELIATANIGCLNHLHNDSIRVVHWIELCL</sequence>
<dbReference type="RefSeq" id="WP_045780001.1">
    <property type="nucleotide sequence ID" value="NZ_LAJX01000184.1"/>
</dbReference>
<feature type="domain" description="4Fe-4S ferredoxin-type" evidence="7">
    <location>
        <begin position="65"/>
        <end position="97"/>
    </location>
</feature>
<evidence type="ECO:0000313" key="8">
    <source>
        <dbReference type="EMBL" id="KJV05724.1"/>
    </source>
</evidence>
<organism evidence="8 9">
    <name type="scientific">Methylocucumis oryzae</name>
    <dbReference type="NCBI Taxonomy" id="1632867"/>
    <lineage>
        <taxon>Bacteria</taxon>
        <taxon>Pseudomonadati</taxon>
        <taxon>Pseudomonadota</taxon>
        <taxon>Gammaproteobacteria</taxon>
        <taxon>Methylococcales</taxon>
        <taxon>Methylococcaceae</taxon>
        <taxon>Methylocucumis</taxon>
    </lineage>
</organism>
<name>A0A0F3IJJ9_9GAMM</name>
<dbReference type="Proteomes" id="UP000033684">
    <property type="component" value="Unassembled WGS sequence"/>
</dbReference>
<dbReference type="PATRIC" id="fig|1632867.3.peg.1996"/>
<dbReference type="OrthoDB" id="9765258at2"/>